<evidence type="ECO:0000256" key="3">
    <source>
        <dbReference type="ARBA" id="ARBA00022630"/>
    </source>
</evidence>
<dbReference type="GeneID" id="105228436"/>
<dbReference type="PROSITE" id="PS01280">
    <property type="entry name" value="GIDA_1"/>
    <property type="match status" value="1"/>
</dbReference>
<evidence type="ECO:0000313" key="8">
    <source>
        <dbReference type="RefSeq" id="XP_011206571.1"/>
    </source>
</evidence>
<dbReference type="SUPFAM" id="SSF51905">
    <property type="entry name" value="FAD/NAD(P)-binding domain"/>
    <property type="match status" value="1"/>
</dbReference>
<dbReference type="Gene3D" id="3.50.50.60">
    <property type="entry name" value="FAD/NAD(P)-binding domain"/>
    <property type="match status" value="2"/>
</dbReference>
<dbReference type="Pfam" id="PF01134">
    <property type="entry name" value="GIDA"/>
    <property type="match status" value="1"/>
</dbReference>
<reference evidence="8" key="2">
    <citation type="submission" date="2022-04" db="UniProtKB">
        <authorList>
            <consortium name="RefSeq"/>
        </authorList>
    </citation>
    <scope>IDENTIFICATION</scope>
    <source>
        <strain evidence="8">Punador</strain>
    </source>
</reference>
<evidence type="ECO:0000313" key="7">
    <source>
        <dbReference type="Proteomes" id="UP001652620"/>
    </source>
</evidence>
<dbReference type="KEGG" id="bdr:105228436"/>
<dbReference type="FunFam" id="1.10.150.570:FF:000001">
    <property type="entry name" value="tRNA uridine 5-carboxymethylaminomethyl modification enzyme MnmG"/>
    <property type="match status" value="1"/>
</dbReference>
<dbReference type="InterPro" id="IPR020595">
    <property type="entry name" value="MnmG-rel_CS"/>
</dbReference>
<evidence type="ECO:0000313" key="6">
    <source>
        <dbReference type="EMBL" id="JAC50975.1"/>
    </source>
</evidence>
<keyword evidence="3" id="KW-0285">Flavoprotein</keyword>
<dbReference type="InterPro" id="IPR026904">
    <property type="entry name" value="MnmG_C"/>
</dbReference>
<name>A0A034WA09_BACDO</name>
<dbReference type="SMART" id="SM01228">
    <property type="entry name" value="GIDA_assoc_3"/>
    <property type="match status" value="1"/>
</dbReference>
<gene>
    <name evidence="6" type="primary">MTO1</name>
    <name evidence="8" type="synonym">LOC105228436</name>
</gene>
<dbReference type="EMBL" id="GAKP01007977">
    <property type="protein sequence ID" value="JAC50975.1"/>
    <property type="molecule type" value="Transcribed_RNA"/>
</dbReference>
<keyword evidence="4" id="KW-0274">FAD</keyword>
<evidence type="ECO:0000256" key="2">
    <source>
        <dbReference type="ARBA" id="ARBA00007653"/>
    </source>
</evidence>
<dbReference type="InterPro" id="IPR044920">
    <property type="entry name" value="MnmG_C_subdom_sf"/>
</dbReference>
<dbReference type="Pfam" id="PF21680">
    <property type="entry name" value="GIDA_C_1st"/>
    <property type="match status" value="1"/>
</dbReference>
<protein>
    <submittedName>
        <fullName evidence="6">Protein MTO1-like protein, mitochondrial</fullName>
    </submittedName>
    <submittedName>
        <fullName evidence="8">protein MTO1 homolog, mitochondrial</fullName>
    </submittedName>
</protein>
<dbReference type="Gene3D" id="1.10.150.570">
    <property type="entry name" value="GidA associated domain, C-terminal subdomain"/>
    <property type="match status" value="1"/>
</dbReference>
<dbReference type="InterPro" id="IPR004416">
    <property type="entry name" value="MnmG"/>
</dbReference>
<dbReference type="PROSITE" id="PS01281">
    <property type="entry name" value="GIDA_2"/>
    <property type="match status" value="1"/>
</dbReference>
<dbReference type="HAMAP" id="MF_00129">
    <property type="entry name" value="MnmG_GidA"/>
    <property type="match status" value="1"/>
</dbReference>
<comment type="similarity">
    <text evidence="2">Belongs to the MnmG family.</text>
</comment>
<dbReference type="GO" id="GO:0050660">
    <property type="term" value="F:flavin adenine dinucleotide binding"/>
    <property type="evidence" value="ECO:0007669"/>
    <property type="project" value="InterPro"/>
</dbReference>
<evidence type="ECO:0000256" key="1">
    <source>
        <dbReference type="ARBA" id="ARBA00001974"/>
    </source>
</evidence>
<dbReference type="InterPro" id="IPR002218">
    <property type="entry name" value="MnmG-rel"/>
</dbReference>
<proteinExistence type="inferred from homology"/>
<dbReference type="GO" id="GO:0005739">
    <property type="term" value="C:mitochondrion"/>
    <property type="evidence" value="ECO:0007669"/>
    <property type="project" value="GOC"/>
</dbReference>
<evidence type="ECO:0000259" key="5">
    <source>
        <dbReference type="SMART" id="SM01228"/>
    </source>
</evidence>
<dbReference type="InterPro" id="IPR040131">
    <property type="entry name" value="MnmG_N"/>
</dbReference>
<dbReference type="FunFam" id="3.50.50.60:FF:000002">
    <property type="entry name" value="tRNA uridine 5-carboxymethylaminomethyl modification enzyme MnmG"/>
    <property type="match status" value="1"/>
</dbReference>
<evidence type="ECO:0000256" key="4">
    <source>
        <dbReference type="ARBA" id="ARBA00022827"/>
    </source>
</evidence>
<dbReference type="NCBIfam" id="TIGR00136">
    <property type="entry name" value="mnmG_gidA"/>
    <property type="match status" value="1"/>
</dbReference>
<dbReference type="PANTHER" id="PTHR11806">
    <property type="entry name" value="GLUCOSE INHIBITED DIVISION PROTEIN A"/>
    <property type="match status" value="1"/>
</dbReference>
<dbReference type="GO" id="GO:0030488">
    <property type="term" value="P:tRNA methylation"/>
    <property type="evidence" value="ECO:0007669"/>
    <property type="project" value="TreeGrafter"/>
</dbReference>
<dbReference type="InterPro" id="IPR049312">
    <property type="entry name" value="GIDA_C_N"/>
</dbReference>
<dbReference type="Proteomes" id="UP001652620">
    <property type="component" value="Chromosome 3"/>
</dbReference>
<accession>A0A034WA09</accession>
<dbReference type="GO" id="GO:0070899">
    <property type="term" value="P:mitochondrial tRNA wobble uridine modification"/>
    <property type="evidence" value="ECO:0007669"/>
    <property type="project" value="UniProtKB-ARBA"/>
</dbReference>
<keyword evidence="7" id="KW-1185">Reference proteome</keyword>
<dbReference type="GO" id="GO:0005829">
    <property type="term" value="C:cytosol"/>
    <property type="evidence" value="ECO:0007669"/>
    <property type="project" value="TreeGrafter"/>
</dbReference>
<reference evidence="6" key="1">
    <citation type="journal article" date="2014" name="BMC Genomics">
        <title>Characterizing the developmental transcriptome of the oriental fruit fly, Bactrocera dorsalis (Diptera: Tephritidae) through comparative genomic analysis with Drosophila melanogaster utilizing modENCODE datasets.</title>
        <authorList>
            <person name="Geib S.M."/>
            <person name="Calla B."/>
            <person name="Hall B."/>
            <person name="Hou S."/>
            <person name="Manoukis N.C."/>
        </authorList>
    </citation>
    <scope>NUCLEOTIDE SEQUENCE</scope>
    <source>
        <strain evidence="6">Punador</strain>
    </source>
</reference>
<dbReference type="InterPro" id="IPR036188">
    <property type="entry name" value="FAD/NAD-bd_sf"/>
</dbReference>
<dbReference type="FunFam" id="3.50.50.60:FF:000082">
    <property type="entry name" value="protein MTO1 homolog, mitochondrial isoform X1"/>
    <property type="match status" value="1"/>
</dbReference>
<sequence>MLRSLKIAKRLNKLFLFDRKNSTLTAAHNTRIEYDCIVIGGGHAGTEACAAAARMNARTLLITHKLETIGEMSCNPSFGGIGKGHLMREVDALDGLCARCCDVSGVQYKILNRRRGPAVWGPRAQIDRKLYKEAVQKELFNMTNLEIRSAAVDDLFIDAAADGNTQYCKGVVLQGGEIVYSHTVILTTGTFLRANINIGLEVRPAGRIGDEPAMALGQSLETIGFRMGRLKTGTPPRIAKDSIDYDRITRHTGDNPPVPFSFLNDRVWIEADQQLPCYLTHTTLRVNEIVRKNLHVNRHVTEEITGPRYCPSIESKVLRFGEKEHQIWLEPEGFESKLIYPQGLSCTLPYEQQVELVHSIHGLEKAKVEQPGYGVEYDFIDPRELFPTLETKRVENLFFAGQINGTTGYEEAAAQGIIAGANAASKAKHAYNAETENNKLHKLKISRTEGYIGVLIDDLTTLGTNEPYRMFTSRAEFRLSLRPDNADIRLTEKGYNIGVVSEKRFKIFKDTEQKLYLAIEQLKSLQQHSNYWRRKLGIREAKASVEKSAFDMLGIPADNITLTQMIELQPEVLGWLRHERVICERLKIEALYAYFVTEQQRDVEDVRREEGLAIPVDIDYFAKTLSLSNEERQKLALIQPQTIAAASRIQGVTPATIVRLLKYVKRGPGAPQVIDA</sequence>
<dbReference type="RefSeq" id="XP_011206571.1">
    <property type="nucleotide sequence ID" value="XM_011208269.3"/>
</dbReference>
<comment type="cofactor">
    <cofactor evidence="1">
        <name>FAD</name>
        <dbReference type="ChEBI" id="CHEBI:57692"/>
    </cofactor>
</comment>
<dbReference type="InterPro" id="IPR047001">
    <property type="entry name" value="MnmG_C_subdom"/>
</dbReference>
<dbReference type="AlphaFoldDB" id="A0A034WA09"/>
<dbReference type="OrthoDB" id="3329at2759"/>
<dbReference type="RefSeq" id="XP_011206571.2">
    <property type="nucleotide sequence ID" value="XM_011208269.4"/>
</dbReference>
<organism evidence="6">
    <name type="scientific">Bactrocera dorsalis</name>
    <name type="common">Oriental fruit fly</name>
    <name type="synonym">Dacus dorsalis</name>
    <dbReference type="NCBI Taxonomy" id="27457"/>
    <lineage>
        <taxon>Eukaryota</taxon>
        <taxon>Metazoa</taxon>
        <taxon>Ecdysozoa</taxon>
        <taxon>Arthropoda</taxon>
        <taxon>Hexapoda</taxon>
        <taxon>Insecta</taxon>
        <taxon>Pterygota</taxon>
        <taxon>Neoptera</taxon>
        <taxon>Endopterygota</taxon>
        <taxon>Diptera</taxon>
        <taxon>Brachycera</taxon>
        <taxon>Muscomorpha</taxon>
        <taxon>Tephritoidea</taxon>
        <taxon>Tephritidae</taxon>
        <taxon>Bactrocera</taxon>
        <taxon>Bactrocera</taxon>
    </lineage>
</organism>
<feature type="domain" description="tRNA uridine 5-carboxymethylaminomethyl modification enzyme C-terminal subdomain" evidence="5">
    <location>
        <begin position="590"/>
        <end position="662"/>
    </location>
</feature>
<dbReference type="Pfam" id="PF13932">
    <property type="entry name" value="SAM_GIDA_C"/>
    <property type="match status" value="1"/>
</dbReference>
<dbReference type="PANTHER" id="PTHR11806:SF0">
    <property type="entry name" value="PROTEIN MTO1 HOMOLOG, MITOCHONDRIAL"/>
    <property type="match status" value="1"/>
</dbReference>